<proteinExistence type="predicted"/>
<evidence type="ECO:0000313" key="2">
    <source>
        <dbReference type="EnsemblMetazoa" id="XP_038067143.1"/>
    </source>
</evidence>
<feature type="compositionally biased region" description="Basic and acidic residues" evidence="1">
    <location>
        <begin position="437"/>
        <end position="446"/>
    </location>
</feature>
<evidence type="ECO:0000256" key="1">
    <source>
        <dbReference type="SAM" id="MobiDB-lite"/>
    </source>
</evidence>
<accession>A0A914ATZ3</accession>
<feature type="region of interest" description="Disordered" evidence="1">
    <location>
        <begin position="66"/>
        <end position="181"/>
    </location>
</feature>
<feature type="compositionally biased region" description="Basic and acidic residues" evidence="1">
    <location>
        <begin position="481"/>
        <end position="494"/>
    </location>
</feature>
<name>A0A914ATZ3_PATMI</name>
<keyword evidence="3" id="KW-1185">Reference proteome</keyword>
<feature type="compositionally biased region" description="Basic and acidic residues" evidence="1">
    <location>
        <begin position="154"/>
        <end position="167"/>
    </location>
</feature>
<protein>
    <submittedName>
        <fullName evidence="2">Uncharacterized protein</fullName>
    </submittedName>
</protein>
<dbReference type="OrthoDB" id="10071349at2759"/>
<dbReference type="Pfam" id="PF15472">
    <property type="entry name" value="DUF4638"/>
    <property type="match status" value="1"/>
</dbReference>
<feature type="compositionally biased region" description="Basic residues" evidence="1">
    <location>
        <begin position="556"/>
        <end position="576"/>
    </location>
</feature>
<feature type="region of interest" description="Disordered" evidence="1">
    <location>
        <begin position="357"/>
        <end position="522"/>
    </location>
</feature>
<feature type="region of interest" description="Disordered" evidence="1">
    <location>
        <begin position="538"/>
        <end position="581"/>
    </location>
</feature>
<dbReference type="EnsemblMetazoa" id="XM_038211215.1">
    <property type="protein sequence ID" value="XP_038067143.1"/>
    <property type="gene ID" value="LOC119737117"/>
</dbReference>
<evidence type="ECO:0000313" key="3">
    <source>
        <dbReference type="Proteomes" id="UP000887568"/>
    </source>
</evidence>
<dbReference type="InterPro" id="IPR029171">
    <property type="entry name" value="DUF4638"/>
</dbReference>
<feature type="compositionally biased region" description="Basic and acidic residues" evidence="1">
    <location>
        <begin position="358"/>
        <end position="376"/>
    </location>
</feature>
<dbReference type="PANTHER" id="PTHR35679:SF1">
    <property type="entry name" value="RIKEN CDNA 4933402J07 GENE"/>
    <property type="match status" value="1"/>
</dbReference>
<dbReference type="AlphaFoldDB" id="A0A914ATZ3"/>
<dbReference type="RefSeq" id="XP_038067143.1">
    <property type="nucleotide sequence ID" value="XM_038211215.1"/>
</dbReference>
<feature type="compositionally biased region" description="Polar residues" evidence="1">
    <location>
        <begin position="499"/>
        <end position="513"/>
    </location>
</feature>
<reference evidence="2" key="1">
    <citation type="submission" date="2022-11" db="UniProtKB">
        <authorList>
            <consortium name="EnsemblMetazoa"/>
        </authorList>
    </citation>
    <scope>IDENTIFICATION</scope>
</reference>
<dbReference type="PANTHER" id="PTHR35679">
    <property type="entry name" value="RIKEN CDNA 4933402J07 GENE"/>
    <property type="match status" value="1"/>
</dbReference>
<organism evidence="2 3">
    <name type="scientific">Patiria miniata</name>
    <name type="common">Bat star</name>
    <name type="synonym">Asterina miniata</name>
    <dbReference type="NCBI Taxonomy" id="46514"/>
    <lineage>
        <taxon>Eukaryota</taxon>
        <taxon>Metazoa</taxon>
        <taxon>Echinodermata</taxon>
        <taxon>Eleutherozoa</taxon>
        <taxon>Asterozoa</taxon>
        <taxon>Asteroidea</taxon>
        <taxon>Valvatacea</taxon>
        <taxon>Valvatida</taxon>
        <taxon>Asterinidae</taxon>
        <taxon>Patiria</taxon>
    </lineage>
</organism>
<feature type="compositionally biased region" description="Basic and acidic residues" evidence="1">
    <location>
        <begin position="316"/>
        <end position="336"/>
    </location>
</feature>
<dbReference type="Proteomes" id="UP000887568">
    <property type="component" value="Unplaced"/>
</dbReference>
<feature type="region of interest" description="Disordered" evidence="1">
    <location>
        <begin position="302"/>
        <end position="336"/>
    </location>
</feature>
<feature type="compositionally biased region" description="Basic and acidic residues" evidence="1">
    <location>
        <begin position="66"/>
        <end position="77"/>
    </location>
</feature>
<feature type="compositionally biased region" description="Low complexity" evidence="1">
    <location>
        <begin position="407"/>
        <end position="417"/>
    </location>
</feature>
<feature type="compositionally biased region" description="Polar residues" evidence="1">
    <location>
        <begin position="86"/>
        <end position="95"/>
    </location>
</feature>
<dbReference type="OMA" id="HSHIHIP"/>
<sequence length="662" mass="74194">MDPANEHDPTMDAHIVHAVNVNNKKEMAEMKFLTKSLANARHVQQSIYRQEEKDLIRQLWKLQKEKERRHPEIDYNTRRSGHGLQRLSSEQMDGSHSSRRGSYNVLYRGSDHHYHPHPPSPSHHQRVHDDKNSYMGRAPEVSHPTTGYHYHAPTKGDKHSHDRDHGASSHHLPFSKTSSHHFNPEQFVHHHRPEYYPMPPAHRRHSTPGYHPTEIPGVVSQSSRLNAIVQPAGYGHSIAEHAAHLGMHRHYHRGVPHHAYRNPSHGPTGHPSHLMTDDIHNIGSYESLTRYINLLDYQASEESKADRRHKRPHHHKNDDKQGPSAHPDELGEAGVHGREQSVEEVIQVVGDAYLAPVSDKKETEVDRPSGHGKEVDGGVVPQDDSEPKSNGAKPKSIGCIGVPSATPSPTTQGTKGTTEGEDAGKDTSHPRPGVAEEPVRSSDKVDPSVTPIAKPRGNGKGTAAVGVDVPAKRSSRRGLHKGRESGLDSQRSRGEVLPQGSSHQQYISRQPSLKASKHHPQPHLTRQILSDLHAIASQPSHHNRHPSTHHRDPPPHHHHHHPVMAHVHPHHSHHQRPREPVTAAERKRLAVELLAREYPVLLRNAPTKFDPMEALMCRYLRLSSTNVETLEEMCREAGIEVGAHAHHQIENANEYVFGGEKP</sequence>
<dbReference type="GeneID" id="119737117"/>
<feature type="compositionally biased region" description="Basic residues" evidence="1">
    <location>
        <begin position="306"/>
        <end position="315"/>
    </location>
</feature>